<accession>A0A558GKV1</accession>
<dbReference type="Proteomes" id="UP000316500">
    <property type="component" value="Unassembled WGS sequence"/>
</dbReference>
<reference evidence="1 2" key="1">
    <citation type="submission" date="2019-07" db="EMBL/GenBank/DDBJ databases">
        <title>Diversity of Bacteria from Kongsfjorden, Arctic.</title>
        <authorList>
            <person name="Yu Y."/>
        </authorList>
    </citation>
    <scope>NUCLEOTIDE SEQUENCE [LARGE SCALE GENOMIC DNA]</scope>
    <source>
        <strain evidence="1 2">SM1928</strain>
    </source>
</reference>
<organism evidence="1 2">
    <name type="scientific">Paenarthrobacter nitroguajacolicus</name>
    <name type="common">Arthrobacter nitroguajacolicus</name>
    <dbReference type="NCBI Taxonomy" id="211146"/>
    <lineage>
        <taxon>Bacteria</taxon>
        <taxon>Bacillati</taxon>
        <taxon>Actinomycetota</taxon>
        <taxon>Actinomycetes</taxon>
        <taxon>Micrococcales</taxon>
        <taxon>Micrococcaceae</taxon>
        <taxon>Paenarthrobacter</taxon>
    </lineage>
</organism>
<comment type="caution">
    <text evidence="1">The sequence shown here is derived from an EMBL/GenBank/DDBJ whole genome shotgun (WGS) entry which is preliminary data.</text>
</comment>
<dbReference type="EMBL" id="VNFK01000055">
    <property type="protein sequence ID" value="TVU57520.1"/>
    <property type="molecule type" value="Genomic_DNA"/>
</dbReference>
<sequence length="65" mass="7138">MGSESYDEAIAALKKLLSEKEELAPVAAAKIEQITAQLSTPETKPAFDPVERIKTGFAKFKERNT</sequence>
<gene>
    <name evidence="1" type="ORF">FQP90_22955</name>
</gene>
<protein>
    <submittedName>
        <fullName evidence="1">Uncharacterized protein</fullName>
    </submittedName>
</protein>
<dbReference type="AlphaFoldDB" id="A0A558GKV1"/>
<proteinExistence type="predicted"/>
<name>A0A558GKV1_PAENT</name>
<evidence type="ECO:0000313" key="2">
    <source>
        <dbReference type="Proteomes" id="UP000316500"/>
    </source>
</evidence>
<dbReference type="OrthoDB" id="9797527at2"/>
<evidence type="ECO:0000313" key="1">
    <source>
        <dbReference type="EMBL" id="TVU57520.1"/>
    </source>
</evidence>